<reference evidence="2" key="1">
    <citation type="submission" date="2021-02" db="EMBL/GenBank/DDBJ databases">
        <authorList>
            <person name="Nowell W R."/>
        </authorList>
    </citation>
    <scope>NUCLEOTIDE SEQUENCE</scope>
</reference>
<sequence length="128" mass="14409">MRKKTKSKLIIQSAMNQTVNSISISAICNNCQTSYGFSSADQRSIIVMVVLTGVALVLCYVGVLWFAIRTRFIPDEEPLIIPENTYKNLAFDENEDREENLQIVVNTTPITTVSQPAILALENDHERF</sequence>
<evidence type="ECO:0000313" key="3">
    <source>
        <dbReference type="EMBL" id="CAF0855880.1"/>
    </source>
</evidence>
<dbReference type="Proteomes" id="UP000663870">
    <property type="component" value="Unassembled WGS sequence"/>
</dbReference>
<feature type="transmembrane region" description="Helical" evidence="1">
    <location>
        <begin position="45"/>
        <end position="68"/>
    </location>
</feature>
<dbReference type="AlphaFoldDB" id="A0A813RDT8"/>
<evidence type="ECO:0000256" key="1">
    <source>
        <dbReference type="SAM" id="Phobius"/>
    </source>
</evidence>
<keyword evidence="5" id="KW-1185">Reference proteome</keyword>
<protein>
    <submittedName>
        <fullName evidence="2">Uncharacterized protein</fullName>
    </submittedName>
</protein>
<organism evidence="2 4">
    <name type="scientific">Rotaria sordida</name>
    <dbReference type="NCBI Taxonomy" id="392033"/>
    <lineage>
        <taxon>Eukaryota</taxon>
        <taxon>Metazoa</taxon>
        <taxon>Spiralia</taxon>
        <taxon>Gnathifera</taxon>
        <taxon>Rotifera</taxon>
        <taxon>Eurotatoria</taxon>
        <taxon>Bdelloidea</taxon>
        <taxon>Philodinida</taxon>
        <taxon>Philodinidae</taxon>
        <taxon>Rotaria</taxon>
    </lineage>
</organism>
<accession>A0A813RDT8</accession>
<comment type="caution">
    <text evidence="2">The sequence shown here is derived from an EMBL/GenBank/DDBJ whole genome shotgun (WGS) entry which is preliminary data.</text>
</comment>
<keyword evidence="1" id="KW-1133">Transmembrane helix</keyword>
<keyword evidence="1" id="KW-0812">Transmembrane</keyword>
<gene>
    <name evidence="3" type="ORF">JXQ802_LOCUS6931</name>
    <name evidence="2" type="ORF">PYM288_LOCUS3550</name>
</gene>
<dbReference type="EMBL" id="CAJNOH010000028">
    <property type="protein sequence ID" value="CAF0779644.1"/>
    <property type="molecule type" value="Genomic_DNA"/>
</dbReference>
<dbReference type="EMBL" id="CAJNOL010000112">
    <property type="protein sequence ID" value="CAF0855880.1"/>
    <property type="molecule type" value="Genomic_DNA"/>
</dbReference>
<keyword evidence="1" id="KW-0472">Membrane</keyword>
<dbReference type="Proteomes" id="UP000663854">
    <property type="component" value="Unassembled WGS sequence"/>
</dbReference>
<name>A0A813RDT8_9BILA</name>
<evidence type="ECO:0000313" key="5">
    <source>
        <dbReference type="Proteomes" id="UP000663870"/>
    </source>
</evidence>
<evidence type="ECO:0000313" key="4">
    <source>
        <dbReference type="Proteomes" id="UP000663854"/>
    </source>
</evidence>
<proteinExistence type="predicted"/>
<evidence type="ECO:0000313" key="2">
    <source>
        <dbReference type="EMBL" id="CAF0779644.1"/>
    </source>
</evidence>